<feature type="transmembrane region" description="Helical" evidence="6">
    <location>
        <begin position="29"/>
        <end position="46"/>
    </location>
</feature>
<evidence type="ECO:0000256" key="6">
    <source>
        <dbReference type="SAM" id="Phobius"/>
    </source>
</evidence>
<reference evidence="7 8" key="1">
    <citation type="submission" date="2024-01" db="EMBL/GenBank/DDBJ databases">
        <title>Niabella digestum sp. nov., isolated from waste digestion system.</title>
        <authorList>
            <person name="Zhang L."/>
        </authorList>
    </citation>
    <scope>NUCLEOTIDE SEQUENCE [LARGE SCALE GENOMIC DNA]</scope>
    <source>
        <strain evidence="7 8">A18</strain>
    </source>
</reference>
<evidence type="ECO:0000313" key="7">
    <source>
        <dbReference type="EMBL" id="MEE6187630.1"/>
    </source>
</evidence>
<protein>
    <submittedName>
        <fullName evidence="7">Lysoplasmalogenase</fullName>
    </submittedName>
</protein>
<comment type="subcellular location">
    <subcellularLocation>
        <location evidence="1">Membrane</location>
        <topology evidence="1">Multi-pass membrane protein</topology>
    </subcellularLocation>
</comment>
<proteinExistence type="inferred from homology"/>
<comment type="caution">
    <text evidence="7">The sequence shown here is derived from an EMBL/GenBank/DDBJ whole genome shotgun (WGS) entry which is preliminary data.</text>
</comment>
<dbReference type="PANTHER" id="PTHR31885">
    <property type="entry name" value="GH04784P"/>
    <property type="match status" value="1"/>
</dbReference>
<evidence type="ECO:0000256" key="2">
    <source>
        <dbReference type="ARBA" id="ARBA00007375"/>
    </source>
</evidence>
<gene>
    <name evidence="7" type="ORF">V2H41_10120</name>
</gene>
<dbReference type="RefSeq" id="WP_330975038.1">
    <property type="nucleotide sequence ID" value="NZ_JAZGLY010000005.1"/>
</dbReference>
<feature type="transmembrane region" description="Helical" evidence="6">
    <location>
        <begin position="58"/>
        <end position="75"/>
    </location>
</feature>
<feature type="transmembrane region" description="Helical" evidence="6">
    <location>
        <begin position="114"/>
        <end position="136"/>
    </location>
</feature>
<evidence type="ECO:0000256" key="1">
    <source>
        <dbReference type="ARBA" id="ARBA00004141"/>
    </source>
</evidence>
<feature type="transmembrane region" description="Helical" evidence="6">
    <location>
        <begin position="81"/>
        <end position="102"/>
    </location>
</feature>
<comment type="similarity">
    <text evidence="2">Belongs to the TMEM86 family.</text>
</comment>
<sequence>MKPKYWGYLFIAVTCFYFLGLALNHTLLLFLFKPLLITSLLGYFLKSTSDVRSHLKKWMIGALLGSITGDTLLLFSSQSEIYFLAGLIAFLIAHICYIITFHSIRTQEAICGKWYIGIIVSVYYLMILGFLMPHLGTMKYPVIIYGLVISFMLLLAMHLYDLKDNITARHILTGAILFVVSDSVLAVNKFYLTHWWNSWIIMSTYILAQWLLVRGCIRYINNKAAV</sequence>
<accession>A0ABU7RHZ1</accession>
<dbReference type="EMBL" id="JAZGLY010000005">
    <property type="protein sequence ID" value="MEE6187630.1"/>
    <property type="molecule type" value="Genomic_DNA"/>
</dbReference>
<evidence type="ECO:0000256" key="4">
    <source>
        <dbReference type="ARBA" id="ARBA00022989"/>
    </source>
</evidence>
<name>A0ABU7RHZ1_9BACT</name>
<keyword evidence="5 6" id="KW-0472">Membrane</keyword>
<feature type="transmembrane region" description="Helical" evidence="6">
    <location>
        <begin position="5"/>
        <end position="23"/>
    </location>
</feature>
<dbReference type="PANTHER" id="PTHR31885:SF6">
    <property type="entry name" value="GH04784P"/>
    <property type="match status" value="1"/>
</dbReference>
<feature type="transmembrane region" description="Helical" evidence="6">
    <location>
        <begin position="198"/>
        <end position="217"/>
    </location>
</feature>
<keyword evidence="3 6" id="KW-0812">Transmembrane</keyword>
<dbReference type="InterPro" id="IPR012506">
    <property type="entry name" value="TMEM86B-like"/>
</dbReference>
<dbReference type="Pfam" id="PF07947">
    <property type="entry name" value="YhhN"/>
    <property type="match status" value="1"/>
</dbReference>
<organism evidence="7 8">
    <name type="scientific">Niabella digestorum</name>
    <dbReference type="NCBI Taxonomy" id="3117701"/>
    <lineage>
        <taxon>Bacteria</taxon>
        <taxon>Pseudomonadati</taxon>
        <taxon>Bacteroidota</taxon>
        <taxon>Chitinophagia</taxon>
        <taxon>Chitinophagales</taxon>
        <taxon>Chitinophagaceae</taxon>
        <taxon>Niabella</taxon>
    </lineage>
</organism>
<evidence type="ECO:0000256" key="3">
    <source>
        <dbReference type="ARBA" id="ARBA00022692"/>
    </source>
</evidence>
<evidence type="ECO:0000313" key="8">
    <source>
        <dbReference type="Proteomes" id="UP001357452"/>
    </source>
</evidence>
<keyword evidence="8" id="KW-1185">Reference proteome</keyword>
<dbReference type="Proteomes" id="UP001357452">
    <property type="component" value="Unassembled WGS sequence"/>
</dbReference>
<feature type="transmembrane region" description="Helical" evidence="6">
    <location>
        <begin position="172"/>
        <end position="192"/>
    </location>
</feature>
<evidence type="ECO:0000256" key="5">
    <source>
        <dbReference type="ARBA" id="ARBA00023136"/>
    </source>
</evidence>
<feature type="transmembrane region" description="Helical" evidence="6">
    <location>
        <begin position="142"/>
        <end position="160"/>
    </location>
</feature>
<keyword evidence="4 6" id="KW-1133">Transmembrane helix</keyword>